<protein>
    <recommendedName>
        <fullName evidence="6">Secretory calcium-binding phosphoprotein 9</fullName>
    </recommendedName>
</protein>
<reference evidence="3" key="2">
    <citation type="submission" date="2021-03" db="EMBL/GenBank/DDBJ databases">
        <authorList>
            <person name="Guerrero-Cozar I."/>
            <person name="Gomez-Garrido J."/>
            <person name="Berbel C."/>
            <person name="Martinez-Blanch J.F."/>
            <person name="Alioto T."/>
            <person name="Claros M.G."/>
            <person name="Gagnaire P.A."/>
            <person name="Manchado M."/>
        </authorList>
    </citation>
    <scope>NUCLEOTIDE SEQUENCE</scope>
    <source>
        <strain evidence="3">Sse05_10M</strain>
        <tissue evidence="3">Blood</tissue>
    </source>
</reference>
<accession>A0AAV6Q7M6</accession>
<evidence type="ECO:0000256" key="1">
    <source>
        <dbReference type="SAM" id="MobiDB-lite"/>
    </source>
</evidence>
<dbReference type="Proteomes" id="UP000693946">
    <property type="component" value="Linkage Group LG18"/>
</dbReference>
<keyword evidence="5" id="KW-1185">Reference proteome</keyword>
<evidence type="ECO:0008006" key="6">
    <source>
        <dbReference type="Google" id="ProtNLM"/>
    </source>
</evidence>
<dbReference type="EMBL" id="JAGKHQ010000010">
    <property type="protein sequence ID" value="KAG7507094.1"/>
    <property type="molecule type" value="Genomic_DNA"/>
</dbReference>
<dbReference type="AlphaFoldDB" id="A0AAV6Q7M6"/>
<reference evidence="3 5" key="1">
    <citation type="journal article" date="2021" name="Sci. Rep.">
        <title>Chromosome anchoring in Senegalese sole (Solea senegalensis) reveals sex-associated markers and genome rearrangements in flatfish.</title>
        <authorList>
            <person name="Guerrero-Cozar I."/>
            <person name="Gomez-Garrido J."/>
            <person name="Berbel C."/>
            <person name="Martinez-Blanch J.F."/>
            <person name="Alioto T."/>
            <person name="Claros M.G."/>
            <person name="Gagnaire P.A."/>
            <person name="Manchado M."/>
        </authorList>
    </citation>
    <scope>NUCLEOTIDE SEQUENCE [LARGE SCALE GENOMIC DNA]</scope>
    <source>
        <strain evidence="3">Sse05_10M</strain>
    </source>
</reference>
<feature type="chain" id="PRO_5044715030" description="Secretory calcium-binding phosphoprotein 9" evidence="2">
    <location>
        <begin position="19"/>
        <end position="205"/>
    </location>
</feature>
<proteinExistence type="predicted"/>
<keyword evidence="2" id="KW-0732">Signal</keyword>
<evidence type="ECO:0000313" key="5">
    <source>
        <dbReference type="Proteomes" id="UP000693946"/>
    </source>
</evidence>
<evidence type="ECO:0000256" key="2">
    <source>
        <dbReference type="SAM" id="SignalP"/>
    </source>
</evidence>
<name>A0AAV6Q7M6_SOLSE</name>
<evidence type="ECO:0000313" key="4">
    <source>
        <dbReference type="EMBL" id="KAG7507094.1"/>
    </source>
</evidence>
<sequence length="205" mass="21150">MKLLLLTTVIVTISNVSAGKTQRMLAAMMAGMNGGTMAGMNGGMLAGMNGGMLAGMNGGIVNPALIAGGLNPALIAGGLNLPVVPGGGAGFVGQPQFVQVVPRVPAFALPAPVPNVYPVPAVNTLPLAGFPQMAAMNPPQQPQMGFPGVAMQQQLPPQPDPLRRFRRQIMKQGNNMKITMDTQIPAPTDSTTTTLCDEDGQHVDN</sequence>
<dbReference type="EMBL" id="JAGKHQ010000018">
    <property type="protein sequence ID" value="KAG7486062.1"/>
    <property type="molecule type" value="Genomic_DNA"/>
</dbReference>
<dbReference type="Proteomes" id="UP000693946">
    <property type="component" value="Linkage Group LG6"/>
</dbReference>
<comment type="caution">
    <text evidence="3">The sequence shown here is derived from an EMBL/GenBank/DDBJ whole genome shotgun (WGS) entry which is preliminary data.</text>
</comment>
<evidence type="ECO:0000313" key="3">
    <source>
        <dbReference type="EMBL" id="KAG7486062.1"/>
    </source>
</evidence>
<feature type="region of interest" description="Disordered" evidence="1">
    <location>
        <begin position="181"/>
        <end position="205"/>
    </location>
</feature>
<organism evidence="3 5">
    <name type="scientific">Solea senegalensis</name>
    <name type="common">Senegalese sole</name>
    <dbReference type="NCBI Taxonomy" id="28829"/>
    <lineage>
        <taxon>Eukaryota</taxon>
        <taxon>Metazoa</taxon>
        <taxon>Chordata</taxon>
        <taxon>Craniata</taxon>
        <taxon>Vertebrata</taxon>
        <taxon>Euteleostomi</taxon>
        <taxon>Actinopterygii</taxon>
        <taxon>Neopterygii</taxon>
        <taxon>Teleostei</taxon>
        <taxon>Neoteleostei</taxon>
        <taxon>Acanthomorphata</taxon>
        <taxon>Carangaria</taxon>
        <taxon>Pleuronectiformes</taxon>
        <taxon>Pleuronectoidei</taxon>
        <taxon>Soleidae</taxon>
        <taxon>Solea</taxon>
    </lineage>
</organism>
<feature type="signal peptide" evidence="2">
    <location>
        <begin position="1"/>
        <end position="18"/>
    </location>
</feature>
<gene>
    <name evidence="4" type="ORF">JOB18_024076</name>
    <name evidence="3" type="ORF">JOB18_024312</name>
</gene>